<sequence>MEQAVREEKSKLYFRLMLALSGVSYALLLIFHVLRWTIADELTGFIAFFLGFLAYALFYGLLVVSFLYVLFTRSKRVRLRNSIPLIVGLVVLGIALEFPYI</sequence>
<protein>
    <submittedName>
        <fullName evidence="2">Uncharacterized protein</fullName>
    </submittedName>
</protein>
<dbReference type="AlphaFoldDB" id="A0A841SUB5"/>
<name>A0A841SUB5_9BACL</name>
<evidence type="ECO:0000313" key="2">
    <source>
        <dbReference type="EMBL" id="MBB6633625.1"/>
    </source>
</evidence>
<feature type="transmembrane region" description="Helical" evidence="1">
    <location>
        <begin position="12"/>
        <end position="34"/>
    </location>
</feature>
<proteinExistence type="predicted"/>
<evidence type="ECO:0000313" key="3">
    <source>
        <dbReference type="Proteomes" id="UP000535838"/>
    </source>
</evidence>
<feature type="transmembrane region" description="Helical" evidence="1">
    <location>
        <begin position="46"/>
        <end position="71"/>
    </location>
</feature>
<organism evidence="2 3">
    <name type="scientific">Cohnella thailandensis</name>
    <dbReference type="NCBI Taxonomy" id="557557"/>
    <lineage>
        <taxon>Bacteria</taxon>
        <taxon>Bacillati</taxon>
        <taxon>Bacillota</taxon>
        <taxon>Bacilli</taxon>
        <taxon>Bacillales</taxon>
        <taxon>Paenibacillaceae</taxon>
        <taxon>Cohnella</taxon>
    </lineage>
</organism>
<comment type="caution">
    <text evidence="2">The sequence shown here is derived from an EMBL/GenBank/DDBJ whole genome shotgun (WGS) entry which is preliminary data.</text>
</comment>
<evidence type="ECO:0000256" key="1">
    <source>
        <dbReference type="SAM" id="Phobius"/>
    </source>
</evidence>
<keyword evidence="1" id="KW-0812">Transmembrane</keyword>
<keyword evidence="1" id="KW-0472">Membrane</keyword>
<keyword evidence="1" id="KW-1133">Transmembrane helix</keyword>
<dbReference type="Proteomes" id="UP000535838">
    <property type="component" value="Unassembled WGS sequence"/>
</dbReference>
<accession>A0A841SUB5</accession>
<dbReference type="RefSeq" id="WP_185118858.1">
    <property type="nucleotide sequence ID" value="NZ_JACJVQ010000005.1"/>
</dbReference>
<keyword evidence="3" id="KW-1185">Reference proteome</keyword>
<gene>
    <name evidence="2" type="ORF">H7B67_05855</name>
</gene>
<feature type="transmembrane region" description="Helical" evidence="1">
    <location>
        <begin position="83"/>
        <end position="100"/>
    </location>
</feature>
<dbReference type="EMBL" id="JACJVQ010000005">
    <property type="protein sequence ID" value="MBB6633625.1"/>
    <property type="molecule type" value="Genomic_DNA"/>
</dbReference>
<reference evidence="2 3" key="1">
    <citation type="submission" date="2020-08" db="EMBL/GenBank/DDBJ databases">
        <title>Cohnella phylogeny.</title>
        <authorList>
            <person name="Dunlap C."/>
        </authorList>
    </citation>
    <scope>NUCLEOTIDE SEQUENCE [LARGE SCALE GENOMIC DNA]</scope>
    <source>
        <strain evidence="2 3">DSM 25241</strain>
    </source>
</reference>